<name>K8E9T5_9CHLO</name>
<comment type="subcellular location">
    <subcellularLocation>
        <location evidence="1">Membrane</location>
    </subcellularLocation>
</comment>
<accession>K8E9T5</accession>
<dbReference type="eggNOG" id="KOG2667">
    <property type="taxonomic scope" value="Eukaryota"/>
</dbReference>
<gene>
    <name evidence="8" type="ORF">Bathy01g01950</name>
</gene>
<evidence type="ECO:0000313" key="8">
    <source>
        <dbReference type="EMBL" id="CCO14547.1"/>
    </source>
</evidence>
<keyword evidence="3 5" id="KW-1133">Transmembrane helix</keyword>
<evidence type="ECO:0000259" key="6">
    <source>
        <dbReference type="Pfam" id="PF07970"/>
    </source>
</evidence>
<evidence type="ECO:0008006" key="10">
    <source>
        <dbReference type="Google" id="ProtNLM"/>
    </source>
</evidence>
<feature type="domain" description="Endoplasmic reticulum vesicle transporter C-terminal" evidence="6">
    <location>
        <begin position="185"/>
        <end position="416"/>
    </location>
</feature>
<dbReference type="Proteomes" id="UP000198341">
    <property type="component" value="Chromosome 1"/>
</dbReference>
<dbReference type="InterPro" id="IPR045888">
    <property type="entry name" value="Erv"/>
</dbReference>
<keyword evidence="4 5" id="KW-0472">Membrane</keyword>
<evidence type="ECO:0000256" key="2">
    <source>
        <dbReference type="ARBA" id="ARBA00022692"/>
    </source>
</evidence>
<evidence type="ECO:0000313" key="9">
    <source>
        <dbReference type="Proteomes" id="UP000198341"/>
    </source>
</evidence>
<dbReference type="OrthoDB" id="270930at2759"/>
<keyword evidence="9" id="KW-1185">Reference proteome</keyword>
<dbReference type="Pfam" id="PF07970">
    <property type="entry name" value="COPIIcoated_ERV"/>
    <property type="match status" value="1"/>
</dbReference>
<dbReference type="AlphaFoldDB" id="K8E9T5"/>
<protein>
    <recommendedName>
        <fullName evidence="10">Endoplasmic reticulum-Golgi intermediate compartment protein 3</fullName>
    </recommendedName>
</protein>
<dbReference type="GO" id="GO:0030134">
    <property type="term" value="C:COPII-coated ER to Golgi transport vesicle"/>
    <property type="evidence" value="ECO:0007669"/>
    <property type="project" value="TreeGrafter"/>
</dbReference>
<dbReference type="GO" id="GO:0005783">
    <property type="term" value="C:endoplasmic reticulum"/>
    <property type="evidence" value="ECO:0007669"/>
    <property type="project" value="TreeGrafter"/>
</dbReference>
<dbReference type="Pfam" id="PF13850">
    <property type="entry name" value="ERGIC_N"/>
    <property type="match status" value="1"/>
</dbReference>
<proteinExistence type="predicted"/>
<keyword evidence="2 5" id="KW-0812">Transmembrane</keyword>
<dbReference type="PANTHER" id="PTHR10984">
    <property type="entry name" value="ENDOPLASMIC RETICULUM-GOLGI INTERMEDIATE COMPARTMENT PROTEIN"/>
    <property type="match status" value="1"/>
</dbReference>
<evidence type="ECO:0000259" key="7">
    <source>
        <dbReference type="Pfam" id="PF13850"/>
    </source>
</evidence>
<dbReference type="InterPro" id="IPR039542">
    <property type="entry name" value="Erv_N"/>
</dbReference>
<dbReference type="KEGG" id="bpg:Bathy01g01950"/>
<evidence type="ECO:0000256" key="1">
    <source>
        <dbReference type="ARBA" id="ARBA00004370"/>
    </source>
</evidence>
<reference evidence="8 9" key="1">
    <citation type="submission" date="2011-10" db="EMBL/GenBank/DDBJ databases">
        <authorList>
            <person name="Genoscope - CEA"/>
        </authorList>
    </citation>
    <scope>NUCLEOTIDE SEQUENCE [LARGE SCALE GENOMIC DNA]</scope>
    <source>
        <strain evidence="8 9">RCC 1105</strain>
    </source>
</reference>
<dbReference type="PANTHER" id="PTHR10984:SF82">
    <property type="entry name" value="ENDOPLASMIC RETICULUM VESICLE TRANSPORTER PROTEIN"/>
    <property type="match status" value="1"/>
</dbReference>
<feature type="transmembrane region" description="Helical" evidence="5">
    <location>
        <begin position="36"/>
        <end position="55"/>
    </location>
</feature>
<evidence type="ECO:0000256" key="4">
    <source>
        <dbReference type="ARBA" id="ARBA00023136"/>
    </source>
</evidence>
<dbReference type="GO" id="GO:0016020">
    <property type="term" value="C:membrane"/>
    <property type="evidence" value="ECO:0007669"/>
    <property type="project" value="UniProtKB-SubCell"/>
</dbReference>
<dbReference type="EMBL" id="FO082278">
    <property type="protein sequence ID" value="CCO14547.1"/>
    <property type="molecule type" value="Genomic_DNA"/>
</dbReference>
<evidence type="ECO:0000256" key="3">
    <source>
        <dbReference type="ARBA" id="ARBA00022989"/>
    </source>
</evidence>
<feature type="domain" description="Endoplasmic reticulum vesicle transporter N-terminal" evidence="7">
    <location>
        <begin position="17"/>
        <end position="107"/>
    </location>
</feature>
<dbReference type="STRING" id="41875.K8E9T5"/>
<organism evidence="8 9">
    <name type="scientific">Bathycoccus prasinos</name>
    <dbReference type="NCBI Taxonomy" id="41875"/>
    <lineage>
        <taxon>Eukaryota</taxon>
        <taxon>Viridiplantae</taxon>
        <taxon>Chlorophyta</taxon>
        <taxon>Mamiellophyceae</taxon>
        <taxon>Mamiellales</taxon>
        <taxon>Bathycoccaceae</taxon>
        <taxon>Bathycoccus</taxon>
    </lineage>
</organism>
<evidence type="ECO:0000256" key="5">
    <source>
        <dbReference type="SAM" id="Phobius"/>
    </source>
</evidence>
<sequence length="436" mass="48765">MESPGGRQKSRNAKDFLRKFDAFPKFVDVDFYSRSFGGGIITVVTYIVAVSLLLAETKLYLKTHVKHDLYVDNGRGETMRINVDVFFPNLSCGSLGLDVMDVSGETHLDVVDHEMRKIRYDRYGVKLADALNDEHGKEEVVNEKAFDSNETETASSLRKNKTKKTAKELIPRYMEDGKTKYCGSCYGADVSGANRGREQRCCQTCEEVREAYIEVGWAFTGASSMEQCKREGFSEVLGNVHEEGCEFKGFLDVNKVQGNFHIAPGKSFQQGEQHVHDLSPFPDGKFNFSHEVRHLSFGEGYPGKVDPLDGTKRTLKLPAETGVYQYFFRIVPTTYTYLNPFKKDISTNQYSVVDHFKPVDAASIQGGSSDLPGVFFFYDLSPIKVDIAEYRTSVWKFLAEVCASVGGVFAVSGIVDKVVYKGSLAIKKKIQLGVQD</sequence>
<dbReference type="GeneID" id="19017930"/>
<dbReference type="InterPro" id="IPR012936">
    <property type="entry name" value="Erv_C"/>
</dbReference>
<dbReference type="RefSeq" id="XP_007515668.1">
    <property type="nucleotide sequence ID" value="XM_007515606.1"/>
</dbReference>